<sequence>MTSDSSFDNPDNSTDFLYSDSDSHAQNTLSSRKKPRCAKKATKRKNKVVKTPKALHSTYRPASSPTDLSEVKELNSETGILQEDSNTSSISSTDDVSNVAQMSQVMMNIAAASADVPDESSIPNTDVSAIVAVLNSEADILKEECNISSIGTTDLSAKVVLDSEADILKEDVTLSSIVNTINAAVSHVAASISEVDYEVSPLHIPAASADVEEDCTSSSVNTGDEAWEIDPSLAQLIKEEKLSLDCLKNFILVFSRHLLRLYPGYRSRDPYDTYAIMIVSKYKCLADKQILGLEKKGFREYETVKSKFLTCLRNLTSRMKAKEKGASARTKSTSTGGGASNSTEDPHSEGTTQDTQKDETQKEEFKLRRALVTNNKKLSTTDILNSVPSYKVLANVYADFLAMEPMSNISELIFKTNFDSLVGQFRRYLHYKDAEKQYEEGEKGTLEILLAINGLCSAKQGAKTSTTVFKYAKRGEPPAMDYTGVNTSVTVFFEAADQCHQLQERQNTIHVADGIVSAERLLCIRQKLSSALRYCLCPIGKVTWKNFGNVVKHLSSFRLLKN</sequence>
<feature type="compositionally biased region" description="Basic residues" evidence="1">
    <location>
        <begin position="31"/>
        <end position="50"/>
    </location>
</feature>
<proteinExistence type="predicted"/>
<evidence type="ECO:0000313" key="2">
    <source>
        <dbReference type="EMBL" id="CAH0111043.1"/>
    </source>
</evidence>
<gene>
    <name evidence="2" type="ORF">DGAL_LOCUS14652</name>
</gene>
<dbReference type="Proteomes" id="UP000789390">
    <property type="component" value="Unassembled WGS sequence"/>
</dbReference>
<feature type="region of interest" description="Disordered" evidence="1">
    <location>
        <begin position="320"/>
        <end position="364"/>
    </location>
</feature>
<evidence type="ECO:0000256" key="1">
    <source>
        <dbReference type="SAM" id="MobiDB-lite"/>
    </source>
</evidence>
<feature type="compositionally biased region" description="Polar residues" evidence="1">
    <location>
        <begin position="1"/>
        <end position="16"/>
    </location>
</feature>
<feature type="region of interest" description="Disordered" evidence="1">
    <location>
        <begin position="1"/>
        <end position="96"/>
    </location>
</feature>
<keyword evidence="3" id="KW-1185">Reference proteome</keyword>
<accession>A0A8J2WLY8</accession>
<dbReference type="OrthoDB" id="10551468at2759"/>
<dbReference type="EMBL" id="CAKKLH010000309">
    <property type="protein sequence ID" value="CAH0111043.1"/>
    <property type="molecule type" value="Genomic_DNA"/>
</dbReference>
<evidence type="ECO:0000313" key="3">
    <source>
        <dbReference type="Proteomes" id="UP000789390"/>
    </source>
</evidence>
<reference evidence="2" key="1">
    <citation type="submission" date="2021-11" db="EMBL/GenBank/DDBJ databases">
        <authorList>
            <person name="Schell T."/>
        </authorList>
    </citation>
    <scope>NUCLEOTIDE SEQUENCE</scope>
    <source>
        <strain evidence="2">M5</strain>
    </source>
</reference>
<feature type="compositionally biased region" description="Basic and acidic residues" evidence="1">
    <location>
        <begin position="355"/>
        <end position="364"/>
    </location>
</feature>
<organism evidence="2 3">
    <name type="scientific">Daphnia galeata</name>
    <dbReference type="NCBI Taxonomy" id="27404"/>
    <lineage>
        <taxon>Eukaryota</taxon>
        <taxon>Metazoa</taxon>
        <taxon>Ecdysozoa</taxon>
        <taxon>Arthropoda</taxon>
        <taxon>Crustacea</taxon>
        <taxon>Branchiopoda</taxon>
        <taxon>Diplostraca</taxon>
        <taxon>Cladocera</taxon>
        <taxon>Anomopoda</taxon>
        <taxon>Daphniidae</taxon>
        <taxon>Daphnia</taxon>
    </lineage>
</organism>
<dbReference type="AlphaFoldDB" id="A0A8J2WLY8"/>
<protein>
    <submittedName>
        <fullName evidence="2">Uncharacterized protein</fullName>
    </submittedName>
</protein>
<feature type="compositionally biased region" description="Low complexity" evidence="1">
    <location>
        <begin position="85"/>
        <end position="96"/>
    </location>
</feature>
<name>A0A8J2WLY8_9CRUS</name>
<comment type="caution">
    <text evidence="2">The sequence shown here is derived from an EMBL/GenBank/DDBJ whole genome shotgun (WGS) entry which is preliminary data.</text>
</comment>